<evidence type="ECO:0000313" key="3">
    <source>
        <dbReference type="EMBL" id="SVA74059.1"/>
    </source>
</evidence>
<name>A0A381YAE6_9ZZZZ</name>
<accession>A0A381YAE6</accession>
<feature type="domain" description="3-deoxy-D-manno-octulosonic-acid transferase N-terminal" evidence="2">
    <location>
        <begin position="45"/>
        <end position="206"/>
    </location>
</feature>
<dbReference type="Gene3D" id="3.40.50.11720">
    <property type="entry name" value="3-Deoxy-D-manno-octulosonic-acid transferase, N-terminal domain"/>
    <property type="match status" value="1"/>
</dbReference>
<dbReference type="GO" id="GO:0009245">
    <property type="term" value="P:lipid A biosynthetic process"/>
    <property type="evidence" value="ECO:0007669"/>
    <property type="project" value="TreeGrafter"/>
</dbReference>
<dbReference type="InterPro" id="IPR007507">
    <property type="entry name" value="Glycos_transf_N"/>
</dbReference>
<dbReference type="EMBL" id="UINC01017771">
    <property type="protein sequence ID" value="SVA74059.1"/>
    <property type="molecule type" value="Genomic_DNA"/>
</dbReference>
<protein>
    <recommendedName>
        <fullName evidence="2">3-deoxy-D-manno-octulosonic-acid transferase N-terminal domain-containing protein</fullName>
    </recommendedName>
</protein>
<keyword evidence="1" id="KW-0808">Transferase</keyword>
<dbReference type="GO" id="GO:0016740">
    <property type="term" value="F:transferase activity"/>
    <property type="evidence" value="ECO:0007669"/>
    <property type="project" value="UniProtKB-KW"/>
</dbReference>
<reference evidence="3" key="1">
    <citation type="submission" date="2018-05" db="EMBL/GenBank/DDBJ databases">
        <authorList>
            <person name="Lanie J.A."/>
            <person name="Ng W.-L."/>
            <person name="Kazmierczak K.M."/>
            <person name="Andrzejewski T.M."/>
            <person name="Davidsen T.M."/>
            <person name="Wayne K.J."/>
            <person name="Tettelin H."/>
            <person name="Glass J.I."/>
            <person name="Rusch D."/>
            <person name="Podicherti R."/>
            <person name="Tsui H.-C.T."/>
            <person name="Winkler M.E."/>
        </authorList>
    </citation>
    <scope>NUCLEOTIDE SEQUENCE</scope>
</reference>
<dbReference type="Pfam" id="PF04413">
    <property type="entry name" value="Glycos_transf_N"/>
    <property type="match status" value="1"/>
</dbReference>
<evidence type="ECO:0000259" key="2">
    <source>
        <dbReference type="Pfam" id="PF04413"/>
    </source>
</evidence>
<sequence length="413" mass="48332">MGIIYNFFIQIIKIILHFLKYFNSNIYKFFNERKDVLKDLELNISNNEKYIWIHVASLGEYEQGFPIFNEIKSLYNDHKIVISFFSSSGYNVRKTNPISDLTVYLPIDTEKNANKFLDLLNPKMVFFVKYEFWPNFLKSLKKRNIPTYLIAGIFRKNHWFFNFYGLWMKKYLKAFHHFFVQNESSKKTLIKNNFTNCTVMGDSRYDRVIDLPKQNNQIKHLNDFKGHKKCFVAGSTWQKDESLIIKFINSYEKNDVCFIIAPHQINLNRINELKQLITKNTILMSELAKSNAIKPEVIIIDSIGILTKVYSYADIAYVGGGMGNTGLHNTLEPAVYKIPVIIGNNFEKFPEVKELIDLKGIISVNNIKSFTNELYELLNSKEKRDQIGNINYEYINANLGACKKVINYLKEKK</sequence>
<proteinExistence type="predicted"/>
<evidence type="ECO:0000256" key="1">
    <source>
        <dbReference type="ARBA" id="ARBA00022679"/>
    </source>
</evidence>
<dbReference type="PANTHER" id="PTHR42755:SF1">
    <property type="entry name" value="3-DEOXY-D-MANNO-OCTULOSONIC ACID TRANSFERASE, MITOCHONDRIAL-RELATED"/>
    <property type="match status" value="1"/>
</dbReference>
<organism evidence="3">
    <name type="scientific">marine metagenome</name>
    <dbReference type="NCBI Taxonomy" id="408172"/>
    <lineage>
        <taxon>unclassified sequences</taxon>
        <taxon>metagenomes</taxon>
        <taxon>ecological metagenomes</taxon>
    </lineage>
</organism>
<gene>
    <name evidence="3" type="ORF">METZ01_LOCUS126913</name>
</gene>
<dbReference type="GO" id="GO:0005886">
    <property type="term" value="C:plasma membrane"/>
    <property type="evidence" value="ECO:0007669"/>
    <property type="project" value="TreeGrafter"/>
</dbReference>
<dbReference type="InterPro" id="IPR038107">
    <property type="entry name" value="Glycos_transf_N_sf"/>
</dbReference>
<dbReference type="Gene3D" id="3.40.50.2000">
    <property type="entry name" value="Glycogen Phosphorylase B"/>
    <property type="match status" value="1"/>
</dbReference>
<dbReference type="PANTHER" id="PTHR42755">
    <property type="entry name" value="3-DEOXY-MANNO-OCTULOSONATE CYTIDYLYLTRANSFERASE"/>
    <property type="match status" value="1"/>
</dbReference>
<dbReference type="SUPFAM" id="SSF53756">
    <property type="entry name" value="UDP-Glycosyltransferase/glycogen phosphorylase"/>
    <property type="match status" value="1"/>
</dbReference>
<dbReference type="AlphaFoldDB" id="A0A381YAE6"/>
<dbReference type="InterPro" id="IPR039901">
    <property type="entry name" value="Kdotransferase"/>
</dbReference>